<reference evidence="2" key="2">
    <citation type="submission" date="2025-09" db="UniProtKB">
        <authorList>
            <consortium name="Ensembl"/>
        </authorList>
    </citation>
    <scope>IDENTIFICATION</scope>
</reference>
<sequence length="236" mass="26250">MSVVAPDHQLLRRDSGYIASQRGISGGANVNAGPTRWQSPAQGFSQVEDLGEPIPFSLNPRHSYMVKDEGVKNRIYAETLAKHALELEEDAQEFQEPFYKDTEVPGSLSEDEDHSRTHHLPVHQRSHVLRTASMAPCGSYGSFQGSVGKQLGMDVSGPWAHASDPYLGYPERTRGADPHMLHEETIGDREFPSLELTHDMLKQENAVSPTAAYTKTICSHVLECVCYSSWKYFSCD</sequence>
<evidence type="ECO:0000313" key="2">
    <source>
        <dbReference type="Ensembl" id="ENSBJAP00000001756.1"/>
    </source>
</evidence>
<accession>A0A8B9Z4G6</accession>
<evidence type="ECO:0000256" key="1">
    <source>
        <dbReference type="SAM" id="MobiDB-lite"/>
    </source>
</evidence>
<dbReference type="Proteomes" id="UP000694555">
    <property type="component" value="Unplaced"/>
</dbReference>
<keyword evidence="3" id="KW-1185">Reference proteome</keyword>
<reference evidence="2" key="1">
    <citation type="submission" date="2025-08" db="UniProtKB">
        <authorList>
            <consortium name="Ensembl"/>
        </authorList>
    </citation>
    <scope>IDENTIFICATION</scope>
</reference>
<feature type="region of interest" description="Disordered" evidence="1">
    <location>
        <begin position="103"/>
        <end position="126"/>
    </location>
</feature>
<protein>
    <submittedName>
        <fullName evidence="2">Uncharacterized protein</fullName>
    </submittedName>
</protein>
<organism evidence="2 3">
    <name type="scientific">Buteo japonicus</name>
    <dbReference type="NCBI Taxonomy" id="224669"/>
    <lineage>
        <taxon>Eukaryota</taxon>
        <taxon>Metazoa</taxon>
        <taxon>Chordata</taxon>
        <taxon>Craniata</taxon>
        <taxon>Vertebrata</taxon>
        <taxon>Euteleostomi</taxon>
        <taxon>Archelosauria</taxon>
        <taxon>Archosauria</taxon>
        <taxon>Dinosauria</taxon>
        <taxon>Saurischia</taxon>
        <taxon>Theropoda</taxon>
        <taxon>Coelurosauria</taxon>
        <taxon>Aves</taxon>
        <taxon>Neognathae</taxon>
        <taxon>Neoaves</taxon>
        <taxon>Telluraves</taxon>
        <taxon>Accipitrimorphae</taxon>
        <taxon>Accipitriformes</taxon>
        <taxon>Accipitridae</taxon>
        <taxon>Accipitrinae</taxon>
        <taxon>Buteo</taxon>
    </lineage>
</organism>
<name>A0A8B9Z4G6_9AVES</name>
<feature type="compositionally biased region" description="Basic residues" evidence="1">
    <location>
        <begin position="116"/>
        <end position="126"/>
    </location>
</feature>
<evidence type="ECO:0000313" key="3">
    <source>
        <dbReference type="Proteomes" id="UP000694555"/>
    </source>
</evidence>
<dbReference type="AlphaFoldDB" id="A0A8B9Z4G6"/>
<dbReference type="Ensembl" id="ENSBJAT00000001800.1">
    <property type="protein sequence ID" value="ENSBJAP00000001756.1"/>
    <property type="gene ID" value="ENSBJAG00000001331.1"/>
</dbReference>
<proteinExistence type="predicted"/>